<keyword evidence="8" id="KW-0808">Transferase</keyword>
<comment type="catalytic activity">
    <reaction evidence="1">
        <text>ATP + protein L-histidine = ADP + protein N-phospho-L-histidine.</text>
        <dbReference type="EC" id="2.7.13.3"/>
    </reaction>
</comment>
<dbReference type="Gene3D" id="6.10.340.10">
    <property type="match status" value="1"/>
</dbReference>
<dbReference type="Pfam" id="PF18092">
    <property type="entry name" value="DraK_HK_N"/>
    <property type="match status" value="1"/>
</dbReference>
<dbReference type="InterPro" id="IPR040868">
    <property type="entry name" value="DraK_HK_N"/>
</dbReference>
<feature type="domain" description="Histidine kinase" evidence="24">
    <location>
        <begin position="210"/>
        <end position="412"/>
    </location>
</feature>
<evidence type="ECO:0000256" key="22">
    <source>
        <dbReference type="ARBA" id="ARBA00041776"/>
    </source>
</evidence>
<keyword evidence="17" id="KW-0902">Two-component regulatory system</keyword>
<keyword evidence="9 23" id="KW-0812">Transmembrane</keyword>
<evidence type="ECO:0000256" key="4">
    <source>
        <dbReference type="ARBA" id="ARBA00004651"/>
    </source>
</evidence>
<evidence type="ECO:0000256" key="19">
    <source>
        <dbReference type="ARBA" id="ARBA00023026"/>
    </source>
</evidence>
<dbReference type="SUPFAM" id="SSF47384">
    <property type="entry name" value="Homodimeric domain of signal transducing histidine kinase"/>
    <property type="match status" value="1"/>
</dbReference>
<protein>
    <recommendedName>
        <fullName evidence="21">Signal transduction histidine-protein kinase/phosphatase MprB</fullName>
        <ecNumber evidence="5">2.7.13.3</ecNumber>
    </recommendedName>
    <alternativeName>
        <fullName evidence="22">Mycobacterial persistence regulator B</fullName>
    </alternativeName>
</protein>
<dbReference type="Gene3D" id="3.30.450.250">
    <property type="match status" value="1"/>
</dbReference>
<dbReference type="SUPFAM" id="SSF55874">
    <property type="entry name" value="ATPase domain of HSP90 chaperone/DNA topoisomerase II/histidine kinase"/>
    <property type="match status" value="1"/>
</dbReference>
<keyword evidence="19" id="KW-0843">Virulence</keyword>
<dbReference type="Pfam" id="PF00512">
    <property type="entry name" value="HisKA"/>
    <property type="match status" value="1"/>
</dbReference>
<name>A0A3A4AYW8_9ACTN</name>
<evidence type="ECO:0000256" key="11">
    <source>
        <dbReference type="ARBA" id="ARBA00022777"/>
    </source>
</evidence>
<evidence type="ECO:0000313" key="27">
    <source>
        <dbReference type="Proteomes" id="UP000265768"/>
    </source>
</evidence>
<evidence type="ECO:0000256" key="5">
    <source>
        <dbReference type="ARBA" id="ARBA00012438"/>
    </source>
</evidence>
<evidence type="ECO:0000256" key="18">
    <source>
        <dbReference type="ARBA" id="ARBA00023016"/>
    </source>
</evidence>
<proteinExistence type="predicted"/>
<dbReference type="OrthoDB" id="5499837at2"/>
<dbReference type="InterPro" id="IPR036097">
    <property type="entry name" value="HisK_dim/P_sf"/>
</dbReference>
<evidence type="ECO:0000256" key="12">
    <source>
        <dbReference type="ARBA" id="ARBA00022801"/>
    </source>
</evidence>
<dbReference type="Gene3D" id="1.10.287.130">
    <property type="match status" value="1"/>
</dbReference>
<dbReference type="SMART" id="SM00387">
    <property type="entry name" value="HATPase_c"/>
    <property type="match status" value="1"/>
</dbReference>
<evidence type="ECO:0000256" key="6">
    <source>
        <dbReference type="ARBA" id="ARBA00022475"/>
    </source>
</evidence>
<dbReference type="InterPro" id="IPR003594">
    <property type="entry name" value="HATPase_dom"/>
</dbReference>
<keyword evidence="23" id="KW-0472">Membrane</keyword>
<evidence type="ECO:0000256" key="7">
    <source>
        <dbReference type="ARBA" id="ARBA00022553"/>
    </source>
</evidence>
<dbReference type="EMBL" id="QZEY01000003">
    <property type="protein sequence ID" value="RJL33579.1"/>
    <property type="molecule type" value="Genomic_DNA"/>
</dbReference>
<comment type="cofactor">
    <cofactor evidence="2">
        <name>Mn(2+)</name>
        <dbReference type="ChEBI" id="CHEBI:29035"/>
    </cofactor>
</comment>
<dbReference type="GO" id="GO:0004721">
    <property type="term" value="F:phosphoprotein phosphatase activity"/>
    <property type="evidence" value="ECO:0007669"/>
    <property type="project" value="UniProtKB-KW"/>
</dbReference>
<evidence type="ECO:0000256" key="10">
    <source>
        <dbReference type="ARBA" id="ARBA00022741"/>
    </source>
</evidence>
<dbReference type="CDD" id="cd00082">
    <property type="entry name" value="HisKA"/>
    <property type="match status" value="1"/>
</dbReference>
<reference evidence="26 27" key="1">
    <citation type="submission" date="2018-09" db="EMBL/GenBank/DDBJ databases">
        <title>YIM 75507 draft genome.</title>
        <authorList>
            <person name="Tang S."/>
            <person name="Feng Y."/>
        </authorList>
    </citation>
    <scope>NUCLEOTIDE SEQUENCE [LARGE SCALE GENOMIC DNA]</scope>
    <source>
        <strain evidence="26 27">YIM 75507</strain>
    </source>
</reference>
<dbReference type="Proteomes" id="UP000265768">
    <property type="component" value="Unassembled WGS sequence"/>
</dbReference>
<dbReference type="InterPro" id="IPR036890">
    <property type="entry name" value="HATPase_C_sf"/>
</dbReference>
<dbReference type="Gene3D" id="3.30.565.10">
    <property type="entry name" value="Histidine kinase-like ATPase, C-terminal domain"/>
    <property type="match status" value="1"/>
</dbReference>
<evidence type="ECO:0000259" key="24">
    <source>
        <dbReference type="PROSITE" id="PS50109"/>
    </source>
</evidence>
<evidence type="ECO:0000256" key="21">
    <source>
        <dbReference type="ARBA" id="ARBA00040454"/>
    </source>
</evidence>
<dbReference type="PROSITE" id="PS50885">
    <property type="entry name" value="HAMP"/>
    <property type="match status" value="1"/>
</dbReference>
<dbReference type="GO" id="GO:0005524">
    <property type="term" value="F:ATP binding"/>
    <property type="evidence" value="ECO:0007669"/>
    <property type="project" value="UniProtKB-KW"/>
</dbReference>
<dbReference type="InterPro" id="IPR050980">
    <property type="entry name" value="2C_sensor_his_kinase"/>
</dbReference>
<evidence type="ECO:0000256" key="15">
    <source>
        <dbReference type="ARBA" id="ARBA00022912"/>
    </source>
</evidence>
<gene>
    <name evidence="26" type="ORF">D5H75_12535</name>
</gene>
<dbReference type="PROSITE" id="PS50109">
    <property type="entry name" value="HIS_KIN"/>
    <property type="match status" value="1"/>
</dbReference>
<dbReference type="CDD" id="cd00075">
    <property type="entry name" value="HATPase"/>
    <property type="match status" value="1"/>
</dbReference>
<dbReference type="InterPro" id="IPR003661">
    <property type="entry name" value="HisK_dim/P_dom"/>
</dbReference>
<comment type="cofactor">
    <cofactor evidence="3">
        <name>Mg(2+)</name>
        <dbReference type="ChEBI" id="CHEBI:18420"/>
    </cofactor>
</comment>
<evidence type="ECO:0000256" key="1">
    <source>
        <dbReference type="ARBA" id="ARBA00000085"/>
    </source>
</evidence>
<dbReference type="PANTHER" id="PTHR44936">
    <property type="entry name" value="SENSOR PROTEIN CREC"/>
    <property type="match status" value="1"/>
</dbReference>
<dbReference type="InterPro" id="IPR005467">
    <property type="entry name" value="His_kinase_dom"/>
</dbReference>
<keyword evidence="6" id="KW-1003">Cell membrane</keyword>
<keyword evidence="7" id="KW-0597">Phosphoprotein</keyword>
<keyword evidence="14" id="KW-0460">Magnesium</keyword>
<dbReference type="GO" id="GO:0005886">
    <property type="term" value="C:plasma membrane"/>
    <property type="evidence" value="ECO:0007669"/>
    <property type="project" value="UniProtKB-SubCell"/>
</dbReference>
<feature type="domain" description="HAMP" evidence="25">
    <location>
        <begin position="150"/>
        <end position="202"/>
    </location>
</feature>
<keyword evidence="12" id="KW-0378">Hydrolase</keyword>
<keyword evidence="27" id="KW-1185">Reference proteome</keyword>
<keyword evidence="15" id="KW-0904">Protein phosphatase</keyword>
<sequence>MRSRLLFSTLSVAVVAVLLLGIPLAVVMSRLVTDETRDSLEREAVRLLNEVENSDPLDRPIDRDQIARNNPGRYIEIDLVPGNQRITIGTPPPADSAMRSQVRSESGTRVLIMMDAREVTEQSTDALVIIGVVGSMAIAVAVGLAIVQSRRLTLPLQDLADIADRLGSGDARPSKHRYGIRELDRVAEVLDRSAVRISDLLAAEREFATDASHQLRTPLTGLTIRLEEIVASADEPDVVREEGAAAIVQAERLTAVIDELLSAARRQRHSHAEPTDIDHVIEQQVKEWTPTFKHAKRRIQVQGQKGLHALATPGGLAQVIATLLENALTHGDGTVTITTAERGGSVVIEVGDEGPGVPQDLATRIFERNVTGGKGTGLGLTLARGLAAADGGRLELVRPKPAAFAIFLRPVEESRTRVVAGPA</sequence>
<dbReference type="RefSeq" id="WP_119926537.1">
    <property type="nucleotide sequence ID" value="NZ_QZEY01000003.1"/>
</dbReference>
<dbReference type="SMART" id="SM00388">
    <property type="entry name" value="HisKA"/>
    <property type="match status" value="1"/>
</dbReference>
<evidence type="ECO:0000256" key="3">
    <source>
        <dbReference type="ARBA" id="ARBA00001946"/>
    </source>
</evidence>
<dbReference type="EC" id="2.7.13.3" evidence="5"/>
<accession>A0A3A4AYW8</accession>
<comment type="caution">
    <text evidence="26">The sequence shown here is derived from an EMBL/GenBank/DDBJ whole genome shotgun (WGS) entry which is preliminary data.</text>
</comment>
<feature type="transmembrane region" description="Helical" evidence="23">
    <location>
        <begin position="126"/>
        <end position="147"/>
    </location>
</feature>
<dbReference type="Pfam" id="PF02518">
    <property type="entry name" value="HATPase_c"/>
    <property type="match status" value="1"/>
</dbReference>
<dbReference type="PRINTS" id="PR00344">
    <property type="entry name" value="BCTRLSENSOR"/>
</dbReference>
<keyword evidence="16 23" id="KW-1133">Transmembrane helix</keyword>
<evidence type="ECO:0000256" key="16">
    <source>
        <dbReference type="ARBA" id="ARBA00022989"/>
    </source>
</evidence>
<evidence type="ECO:0000259" key="25">
    <source>
        <dbReference type="PROSITE" id="PS50885"/>
    </source>
</evidence>
<keyword evidence="20" id="KW-0464">Manganese</keyword>
<evidence type="ECO:0000256" key="14">
    <source>
        <dbReference type="ARBA" id="ARBA00022842"/>
    </source>
</evidence>
<dbReference type="PANTHER" id="PTHR44936:SF9">
    <property type="entry name" value="SENSOR PROTEIN CREC"/>
    <property type="match status" value="1"/>
</dbReference>
<evidence type="ECO:0000313" key="26">
    <source>
        <dbReference type="EMBL" id="RJL33579.1"/>
    </source>
</evidence>
<dbReference type="AlphaFoldDB" id="A0A3A4AYW8"/>
<evidence type="ECO:0000256" key="2">
    <source>
        <dbReference type="ARBA" id="ARBA00001936"/>
    </source>
</evidence>
<dbReference type="GO" id="GO:0000155">
    <property type="term" value="F:phosphorelay sensor kinase activity"/>
    <property type="evidence" value="ECO:0007669"/>
    <property type="project" value="InterPro"/>
</dbReference>
<evidence type="ECO:0000256" key="9">
    <source>
        <dbReference type="ARBA" id="ARBA00022692"/>
    </source>
</evidence>
<keyword evidence="10" id="KW-0547">Nucleotide-binding</keyword>
<evidence type="ECO:0000256" key="8">
    <source>
        <dbReference type="ARBA" id="ARBA00022679"/>
    </source>
</evidence>
<dbReference type="InterPro" id="IPR004358">
    <property type="entry name" value="Sig_transdc_His_kin-like_C"/>
</dbReference>
<evidence type="ECO:0000256" key="23">
    <source>
        <dbReference type="SAM" id="Phobius"/>
    </source>
</evidence>
<evidence type="ECO:0000256" key="17">
    <source>
        <dbReference type="ARBA" id="ARBA00023012"/>
    </source>
</evidence>
<evidence type="ECO:0000256" key="20">
    <source>
        <dbReference type="ARBA" id="ARBA00023211"/>
    </source>
</evidence>
<keyword evidence="18" id="KW-0346">Stress response</keyword>
<organism evidence="26 27">
    <name type="scientific">Bailinhaonella thermotolerans</name>
    <dbReference type="NCBI Taxonomy" id="1070861"/>
    <lineage>
        <taxon>Bacteria</taxon>
        <taxon>Bacillati</taxon>
        <taxon>Actinomycetota</taxon>
        <taxon>Actinomycetes</taxon>
        <taxon>Streptosporangiales</taxon>
        <taxon>Streptosporangiaceae</taxon>
        <taxon>Bailinhaonella</taxon>
    </lineage>
</organism>
<evidence type="ECO:0000256" key="13">
    <source>
        <dbReference type="ARBA" id="ARBA00022840"/>
    </source>
</evidence>
<keyword evidence="13" id="KW-0067">ATP-binding</keyword>
<keyword evidence="11 26" id="KW-0418">Kinase</keyword>
<dbReference type="InterPro" id="IPR003660">
    <property type="entry name" value="HAMP_dom"/>
</dbReference>
<comment type="subcellular location">
    <subcellularLocation>
        <location evidence="4">Cell membrane</location>
        <topology evidence="4">Multi-pass membrane protein</topology>
    </subcellularLocation>
</comment>